<proteinExistence type="predicted"/>
<organism evidence="1">
    <name type="scientific">Arundo donax</name>
    <name type="common">Giant reed</name>
    <name type="synonym">Donax arundinaceus</name>
    <dbReference type="NCBI Taxonomy" id="35708"/>
    <lineage>
        <taxon>Eukaryota</taxon>
        <taxon>Viridiplantae</taxon>
        <taxon>Streptophyta</taxon>
        <taxon>Embryophyta</taxon>
        <taxon>Tracheophyta</taxon>
        <taxon>Spermatophyta</taxon>
        <taxon>Magnoliopsida</taxon>
        <taxon>Liliopsida</taxon>
        <taxon>Poales</taxon>
        <taxon>Poaceae</taxon>
        <taxon>PACMAD clade</taxon>
        <taxon>Arundinoideae</taxon>
        <taxon>Arundineae</taxon>
        <taxon>Arundo</taxon>
    </lineage>
</organism>
<dbReference type="AlphaFoldDB" id="A0A0A8YAL0"/>
<accession>A0A0A8YAL0</accession>
<reference evidence="1" key="2">
    <citation type="journal article" date="2015" name="Data Brief">
        <title>Shoot transcriptome of the giant reed, Arundo donax.</title>
        <authorList>
            <person name="Barrero R.A."/>
            <person name="Guerrero F.D."/>
            <person name="Moolhuijzen P."/>
            <person name="Goolsby J.A."/>
            <person name="Tidwell J."/>
            <person name="Bellgard S.E."/>
            <person name="Bellgard M.I."/>
        </authorList>
    </citation>
    <scope>NUCLEOTIDE SEQUENCE</scope>
    <source>
        <tissue evidence="1">Shoot tissue taken approximately 20 cm above the soil surface</tissue>
    </source>
</reference>
<dbReference type="EMBL" id="GBRH01275462">
    <property type="protein sequence ID" value="JAD22433.1"/>
    <property type="molecule type" value="Transcribed_RNA"/>
</dbReference>
<protein>
    <submittedName>
        <fullName evidence="1">Uncharacterized protein</fullName>
    </submittedName>
</protein>
<evidence type="ECO:0000313" key="1">
    <source>
        <dbReference type="EMBL" id="JAD22433.1"/>
    </source>
</evidence>
<reference evidence="1" key="1">
    <citation type="submission" date="2014-09" db="EMBL/GenBank/DDBJ databases">
        <authorList>
            <person name="Magalhaes I.L.F."/>
            <person name="Oliveira U."/>
            <person name="Santos F.R."/>
            <person name="Vidigal T.H.D.A."/>
            <person name="Brescovit A.D."/>
            <person name="Santos A.J."/>
        </authorList>
    </citation>
    <scope>NUCLEOTIDE SEQUENCE</scope>
    <source>
        <tissue evidence="1">Shoot tissue taken approximately 20 cm above the soil surface</tissue>
    </source>
</reference>
<name>A0A0A8YAL0_ARUDO</name>
<sequence>MHAPELCNCSNYINNLFIVPICLCHL</sequence>